<reference evidence="1 2" key="1">
    <citation type="submission" date="2024-03" db="EMBL/GenBank/DDBJ databases">
        <title>Human intestinal bacterial collection.</title>
        <authorList>
            <person name="Pauvert C."/>
            <person name="Hitch T.C.A."/>
            <person name="Clavel T."/>
        </authorList>
    </citation>
    <scope>NUCLEOTIDE SEQUENCE [LARGE SCALE GENOMIC DNA]</scope>
    <source>
        <strain evidence="1 2">CLA-AP-H34</strain>
    </source>
</reference>
<accession>A0ABV1EMR5</accession>
<comment type="caution">
    <text evidence="1">The sequence shown here is derived from an EMBL/GenBank/DDBJ whole genome shotgun (WGS) entry which is preliminary data.</text>
</comment>
<evidence type="ECO:0000313" key="2">
    <source>
        <dbReference type="Proteomes" id="UP001440599"/>
    </source>
</evidence>
<gene>
    <name evidence="1" type="ORF">WMO45_01680</name>
</gene>
<organism evidence="1 2">
    <name type="scientific">Flavonifractor hominis</name>
    <dbReference type="NCBI Taxonomy" id="3133178"/>
    <lineage>
        <taxon>Bacteria</taxon>
        <taxon>Bacillati</taxon>
        <taxon>Bacillota</taxon>
        <taxon>Clostridia</taxon>
        <taxon>Eubacteriales</taxon>
        <taxon>Oscillospiraceae</taxon>
        <taxon>Flavonifractor</taxon>
    </lineage>
</organism>
<protein>
    <submittedName>
        <fullName evidence="1">Uncharacterized protein</fullName>
    </submittedName>
</protein>
<dbReference type="EMBL" id="JBBMFT010000001">
    <property type="protein sequence ID" value="MEQ2455217.1"/>
    <property type="molecule type" value="Genomic_DNA"/>
</dbReference>
<dbReference type="Proteomes" id="UP001440599">
    <property type="component" value="Unassembled WGS sequence"/>
</dbReference>
<sequence>MSGAISVIPIVNNSAPAVAKFAAASVIGALGNMAVQFIAVEINSERDVVEVITVGTAAGMLGEAAANVLIKAFQAHFATLTRTQQKSLLNHIWNITNHELTIIRKTIKMGSRQ</sequence>
<keyword evidence="2" id="KW-1185">Reference proteome</keyword>
<proteinExistence type="predicted"/>
<evidence type="ECO:0000313" key="1">
    <source>
        <dbReference type="EMBL" id="MEQ2455217.1"/>
    </source>
</evidence>
<name>A0ABV1EMR5_9FIRM</name>
<dbReference type="RefSeq" id="WP_349138913.1">
    <property type="nucleotide sequence ID" value="NZ_JBBMFT010000001.1"/>
</dbReference>